<dbReference type="OrthoDB" id="4062651at2759"/>
<dbReference type="InterPro" id="IPR011009">
    <property type="entry name" value="Kinase-like_dom_sf"/>
</dbReference>
<evidence type="ECO:0008006" key="7">
    <source>
        <dbReference type="Google" id="ProtNLM"/>
    </source>
</evidence>
<dbReference type="PROSITE" id="PS50011">
    <property type="entry name" value="PROTEIN_KINASE_DOM"/>
    <property type="match status" value="1"/>
</dbReference>
<dbReference type="InterPro" id="IPR013087">
    <property type="entry name" value="Znf_C2H2_type"/>
</dbReference>
<proteinExistence type="predicted"/>
<feature type="domain" description="Protein kinase" evidence="3">
    <location>
        <begin position="260"/>
        <end position="539"/>
    </location>
</feature>
<evidence type="ECO:0000256" key="1">
    <source>
        <dbReference type="PROSITE-ProRule" id="PRU00042"/>
    </source>
</evidence>
<dbReference type="AlphaFoldDB" id="A0A0C3BDP0"/>
<dbReference type="PROSITE" id="PS50157">
    <property type="entry name" value="ZINC_FINGER_C2H2_2"/>
    <property type="match status" value="1"/>
</dbReference>
<dbReference type="Proteomes" id="UP000054097">
    <property type="component" value="Unassembled WGS sequence"/>
</dbReference>
<dbReference type="STRING" id="933852.A0A0C3BDP0"/>
<dbReference type="PANTHER" id="PTHR44329">
    <property type="entry name" value="SERINE/THREONINE-PROTEIN KINASE TNNI3K-RELATED"/>
    <property type="match status" value="1"/>
</dbReference>
<keyword evidence="6" id="KW-1185">Reference proteome</keyword>
<dbReference type="SUPFAM" id="SSF56112">
    <property type="entry name" value="Protein kinase-like (PK-like)"/>
    <property type="match status" value="1"/>
</dbReference>
<evidence type="ECO:0000259" key="3">
    <source>
        <dbReference type="PROSITE" id="PS50011"/>
    </source>
</evidence>
<evidence type="ECO:0000313" key="6">
    <source>
        <dbReference type="Proteomes" id="UP000054097"/>
    </source>
</evidence>
<feature type="region of interest" description="Disordered" evidence="2">
    <location>
        <begin position="28"/>
        <end position="75"/>
    </location>
</feature>
<dbReference type="PROSITE" id="PS00108">
    <property type="entry name" value="PROTEIN_KINASE_ST"/>
    <property type="match status" value="1"/>
</dbReference>
<dbReference type="GO" id="GO:0008270">
    <property type="term" value="F:zinc ion binding"/>
    <property type="evidence" value="ECO:0007669"/>
    <property type="project" value="UniProtKB-KW"/>
</dbReference>
<organism evidence="5 6">
    <name type="scientific">Serendipita vermifera MAFF 305830</name>
    <dbReference type="NCBI Taxonomy" id="933852"/>
    <lineage>
        <taxon>Eukaryota</taxon>
        <taxon>Fungi</taxon>
        <taxon>Dikarya</taxon>
        <taxon>Basidiomycota</taxon>
        <taxon>Agaricomycotina</taxon>
        <taxon>Agaricomycetes</taxon>
        <taxon>Sebacinales</taxon>
        <taxon>Serendipitaceae</taxon>
        <taxon>Serendipita</taxon>
    </lineage>
</organism>
<dbReference type="HOGENOM" id="CLU_504489_0_0_1"/>
<evidence type="ECO:0000313" key="5">
    <source>
        <dbReference type="EMBL" id="KIM30239.1"/>
    </source>
</evidence>
<keyword evidence="1" id="KW-0479">Metal-binding</keyword>
<dbReference type="InterPro" id="IPR051681">
    <property type="entry name" value="Ser/Thr_Kinases-Pseudokinases"/>
</dbReference>
<keyword evidence="1" id="KW-0863">Zinc-finger</keyword>
<dbReference type="InterPro" id="IPR000719">
    <property type="entry name" value="Prot_kinase_dom"/>
</dbReference>
<dbReference type="GO" id="GO:0005524">
    <property type="term" value="F:ATP binding"/>
    <property type="evidence" value="ECO:0007669"/>
    <property type="project" value="InterPro"/>
</dbReference>
<reference evidence="6" key="2">
    <citation type="submission" date="2015-01" db="EMBL/GenBank/DDBJ databases">
        <title>Evolutionary Origins and Diversification of the Mycorrhizal Mutualists.</title>
        <authorList>
            <consortium name="DOE Joint Genome Institute"/>
            <consortium name="Mycorrhizal Genomics Consortium"/>
            <person name="Kohler A."/>
            <person name="Kuo A."/>
            <person name="Nagy L.G."/>
            <person name="Floudas D."/>
            <person name="Copeland A."/>
            <person name="Barry K.W."/>
            <person name="Cichocki N."/>
            <person name="Veneault-Fourrey C."/>
            <person name="LaButti K."/>
            <person name="Lindquist E.A."/>
            <person name="Lipzen A."/>
            <person name="Lundell T."/>
            <person name="Morin E."/>
            <person name="Murat C."/>
            <person name="Riley R."/>
            <person name="Ohm R."/>
            <person name="Sun H."/>
            <person name="Tunlid A."/>
            <person name="Henrissat B."/>
            <person name="Grigoriev I.V."/>
            <person name="Hibbett D.S."/>
            <person name="Martin F."/>
        </authorList>
    </citation>
    <scope>NUCLEOTIDE SEQUENCE [LARGE SCALE GENOMIC DNA]</scope>
    <source>
        <strain evidence="6">MAFF 305830</strain>
    </source>
</reference>
<name>A0A0C3BDP0_SERVB</name>
<evidence type="ECO:0000256" key="2">
    <source>
        <dbReference type="SAM" id="MobiDB-lite"/>
    </source>
</evidence>
<dbReference type="SMART" id="SM00220">
    <property type="entry name" value="S_TKc"/>
    <property type="match status" value="1"/>
</dbReference>
<evidence type="ECO:0000259" key="4">
    <source>
        <dbReference type="PROSITE" id="PS50157"/>
    </source>
</evidence>
<reference evidence="5 6" key="1">
    <citation type="submission" date="2014-04" db="EMBL/GenBank/DDBJ databases">
        <authorList>
            <consortium name="DOE Joint Genome Institute"/>
            <person name="Kuo A."/>
            <person name="Zuccaro A."/>
            <person name="Kohler A."/>
            <person name="Nagy L.G."/>
            <person name="Floudas D."/>
            <person name="Copeland A."/>
            <person name="Barry K.W."/>
            <person name="Cichocki N."/>
            <person name="Veneault-Fourrey C."/>
            <person name="LaButti K."/>
            <person name="Lindquist E.A."/>
            <person name="Lipzen A."/>
            <person name="Lundell T."/>
            <person name="Morin E."/>
            <person name="Murat C."/>
            <person name="Sun H."/>
            <person name="Tunlid A."/>
            <person name="Henrissat B."/>
            <person name="Grigoriev I.V."/>
            <person name="Hibbett D.S."/>
            <person name="Martin F."/>
            <person name="Nordberg H.P."/>
            <person name="Cantor M.N."/>
            <person name="Hua S.X."/>
        </authorList>
    </citation>
    <scope>NUCLEOTIDE SEQUENCE [LARGE SCALE GENOMIC DNA]</scope>
    <source>
        <strain evidence="5 6">MAFF 305830</strain>
    </source>
</reference>
<dbReference type="Gene3D" id="1.10.510.10">
    <property type="entry name" value="Transferase(Phosphotransferase) domain 1"/>
    <property type="match status" value="1"/>
</dbReference>
<gene>
    <name evidence="5" type="ORF">M408DRAFT_295582</name>
</gene>
<dbReference type="Pfam" id="PF00069">
    <property type="entry name" value="Pkinase"/>
    <property type="match status" value="1"/>
</dbReference>
<dbReference type="EMBL" id="KN824285">
    <property type="protein sequence ID" value="KIM30239.1"/>
    <property type="molecule type" value="Genomic_DNA"/>
</dbReference>
<dbReference type="PROSITE" id="PS00028">
    <property type="entry name" value="ZINC_FINGER_C2H2_1"/>
    <property type="match status" value="1"/>
</dbReference>
<feature type="domain" description="C2H2-type" evidence="4">
    <location>
        <begin position="158"/>
        <end position="183"/>
    </location>
</feature>
<accession>A0A0C3BDP0</accession>
<keyword evidence="1" id="KW-0862">Zinc</keyword>
<protein>
    <recommendedName>
        <fullName evidence="7">Protein kinase domain-containing protein</fullName>
    </recommendedName>
</protein>
<dbReference type="GO" id="GO:0004674">
    <property type="term" value="F:protein serine/threonine kinase activity"/>
    <property type="evidence" value="ECO:0007669"/>
    <property type="project" value="TreeGrafter"/>
</dbReference>
<dbReference type="InterPro" id="IPR008271">
    <property type="entry name" value="Ser/Thr_kinase_AS"/>
</dbReference>
<sequence length="540" mass="60929">MHFPNDSIFAPNQAYSLSLTKERKDAFSLIAPPMSDSSSPRGRSRKPTRKNSPQYMIAREAAVQRSPSDGADSKNKIHKRILQFYAGNTPEAKDRTLGKLDAHFNLHGETPIAPTGHEGPRGGNSQVKWNCRLCREDFPTFQKAAVHLTSGEWGMPNWRCIEKTCGRIYQSRHQLTRHEKSAHLNSVFDQYSDSDRRTPSDPGHAQTLDSDFEYEQPASHLPILFGREPERSATVFNDHAHYDSFTNLDTITDLSGRVSLSSYKPVFNGSYSSVYHGKLGNELVAVKVLKEIYGAKPQTMHRKLQRERTVWARLRHRNVLPLYGFAKDHELFEPFGGFISPWRTKGNACEFLKTHGNSMSKDERLGLWKGVVAGVAYLHNLEPVLVHGDLKSANVLIDDDGTPQICDFGLISIILEEETSGMTTTSPFTGTDRYLAYELLHDREQILPTISSDIFALGCIGLEFYFLQLPHAKRKNNLRGQIFADIKAGRPPATKPISSSAQDIQIWDLLDSCWMREPEKRPSAQAILACLDYSPHTMRF</sequence>